<feature type="transmembrane region" description="Helical" evidence="11">
    <location>
        <begin position="36"/>
        <end position="53"/>
    </location>
</feature>
<evidence type="ECO:0000256" key="3">
    <source>
        <dbReference type="ARBA" id="ARBA00022679"/>
    </source>
</evidence>
<evidence type="ECO:0000256" key="6">
    <source>
        <dbReference type="ARBA" id="ARBA00022777"/>
    </source>
</evidence>
<name>A0A077M0Q5_9MICO</name>
<evidence type="ECO:0000256" key="1">
    <source>
        <dbReference type="ARBA" id="ARBA00004141"/>
    </source>
</evidence>
<evidence type="ECO:0000313" key="13">
    <source>
        <dbReference type="EMBL" id="CCH78662.1"/>
    </source>
</evidence>
<comment type="caution">
    <text evidence="13">The sequence shown here is derived from an EMBL/GenBank/DDBJ whole genome shotgun (WGS) entry which is preliminary data.</text>
</comment>
<evidence type="ECO:0000256" key="4">
    <source>
        <dbReference type="ARBA" id="ARBA00022692"/>
    </source>
</evidence>
<evidence type="ECO:0000259" key="12">
    <source>
        <dbReference type="Pfam" id="PF13493"/>
    </source>
</evidence>
<dbReference type="Proteomes" id="UP000035721">
    <property type="component" value="Unassembled WGS sequence"/>
</dbReference>
<feature type="transmembrane region" description="Helical" evidence="11">
    <location>
        <begin position="91"/>
        <end position="109"/>
    </location>
</feature>
<keyword evidence="10 11" id="KW-0472">Membrane</keyword>
<feature type="transmembrane region" description="Helical" evidence="11">
    <location>
        <begin position="12"/>
        <end position="30"/>
    </location>
</feature>
<protein>
    <submittedName>
        <fullName evidence="13">Osmosensitive K+ channel histidine kinase-like protein</fullName>
    </submittedName>
</protein>
<evidence type="ECO:0000256" key="5">
    <source>
        <dbReference type="ARBA" id="ARBA00022741"/>
    </source>
</evidence>
<dbReference type="GO" id="GO:0000160">
    <property type="term" value="P:phosphorelay signal transduction system"/>
    <property type="evidence" value="ECO:0007669"/>
    <property type="project" value="UniProtKB-KW"/>
</dbReference>
<gene>
    <name evidence="13" type="ORF">BN12_3180003</name>
</gene>
<evidence type="ECO:0000256" key="2">
    <source>
        <dbReference type="ARBA" id="ARBA00022553"/>
    </source>
</evidence>
<evidence type="ECO:0000256" key="8">
    <source>
        <dbReference type="ARBA" id="ARBA00022989"/>
    </source>
</evidence>
<comment type="subcellular location">
    <subcellularLocation>
        <location evidence="1">Membrane</location>
        <topology evidence="1">Multi-pass membrane protein</topology>
    </subcellularLocation>
</comment>
<keyword evidence="13" id="KW-0407">Ion channel</keyword>
<dbReference type="GO" id="GO:0016020">
    <property type="term" value="C:membrane"/>
    <property type="evidence" value="ECO:0007669"/>
    <property type="project" value="UniProtKB-SubCell"/>
</dbReference>
<dbReference type="GO" id="GO:0016301">
    <property type="term" value="F:kinase activity"/>
    <property type="evidence" value="ECO:0007669"/>
    <property type="project" value="UniProtKB-KW"/>
</dbReference>
<keyword evidence="13" id="KW-0813">Transport</keyword>
<feature type="domain" description="Sensor protein KdpD transmembrane" evidence="12">
    <location>
        <begin position="14"/>
        <end position="117"/>
    </location>
</feature>
<keyword evidence="6 13" id="KW-0418">Kinase</keyword>
<organism evidence="13 14">
    <name type="scientific">Nostocoides japonicum T1-X7</name>
    <dbReference type="NCBI Taxonomy" id="1194083"/>
    <lineage>
        <taxon>Bacteria</taxon>
        <taxon>Bacillati</taxon>
        <taxon>Actinomycetota</taxon>
        <taxon>Actinomycetes</taxon>
        <taxon>Micrococcales</taxon>
        <taxon>Intrasporangiaceae</taxon>
        <taxon>Nostocoides</taxon>
    </lineage>
</organism>
<keyword evidence="2" id="KW-0597">Phosphoprotein</keyword>
<evidence type="ECO:0000256" key="10">
    <source>
        <dbReference type="ARBA" id="ARBA00023136"/>
    </source>
</evidence>
<evidence type="ECO:0000256" key="11">
    <source>
        <dbReference type="SAM" id="Phobius"/>
    </source>
</evidence>
<dbReference type="OrthoDB" id="3696881at2"/>
<dbReference type="GO" id="GO:0005524">
    <property type="term" value="F:ATP binding"/>
    <property type="evidence" value="ECO:0007669"/>
    <property type="project" value="UniProtKB-KW"/>
</dbReference>
<dbReference type="RefSeq" id="WP_048555543.1">
    <property type="nucleotide sequence ID" value="NZ_HF570958.1"/>
</dbReference>
<sequence length="253" mass="26487">MRSSTSPSRPALVGIALGAPVVVAWLLSLVRGDVEPTNAALVLVLLVVALAATGDRVAGIVTALSSTVWFDFFLTAPYRTFTISSRDDVETAVLLVVVGLAVTELALWGRRQQGGSSRREGYLAGIVSAARLAATGATSARDVTDQVGRQIAGVLGAAECRFERGPGSGNRPLLDPDGRVVGPDGHEVDVERSGLPTMDFLEVPVASNGEVLGRFLVSAADRIARPDRERRRVALTLADQAGAVLVHHPDHAG</sequence>
<keyword evidence="4 11" id="KW-0812">Transmembrane</keyword>
<keyword evidence="9" id="KW-0902">Two-component regulatory system</keyword>
<dbReference type="InterPro" id="IPR025201">
    <property type="entry name" value="KdpD_TM"/>
</dbReference>
<keyword evidence="3" id="KW-0808">Transferase</keyword>
<keyword evidence="8 11" id="KW-1133">Transmembrane helix</keyword>
<dbReference type="AlphaFoldDB" id="A0A077M0Q5"/>
<dbReference type="InterPro" id="IPR038318">
    <property type="entry name" value="KdpD_sf"/>
</dbReference>
<dbReference type="STRING" id="1194083.BN12_3180003"/>
<keyword evidence="14" id="KW-1185">Reference proteome</keyword>
<keyword evidence="13" id="KW-0406">Ion transport</keyword>
<keyword evidence="5" id="KW-0547">Nucleotide-binding</keyword>
<dbReference type="EMBL" id="CAJB01000244">
    <property type="protein sequence ID" value="CCH78662.1"/>
    <property type="molecule type" value="Genomic_DNA"/>
</dbReference>
<dbReference type="GO" id="GO:0034220">
    <property type="term" value="P:monoatomic ion transmembrane transport"/>
    <property type="evidence" value="ECO:0007669"/>
    <property type="project" value="UniProtKB-KW"/>
</dbReference>
<reference evidence="13 14" key="1">
    <citation type="journal article" date="2013" name="ISME J.">
        <title>A metabolic model for members of the genus Tetrasphaera involved in enhanced biological phosphorus removal.</title>
        <authorList>
            <person name="Kristiansen R."/>
            <person name="Nguyen H.T.T."/>
            <person name="Saunders A.M."/>
            <person name="Nielsen J.L."/>
            <person name="Wimmer R."/>
            <person name="Le V.Q."/>
            <person name="McIlroy S.J."/>
            <person name="Petrovski S."/>
            <person name="Seviour R.J."/>
            <person name="Calteau A."/>
            <person name="Nielsen K.L."/>
            <person name="Nielsen P.H."/>
        </authorList>
    </citation>
    <scope>NUCLEOTIDE SEQUENCE [LARGE SCALE GENOMIC DNA]</scope>
    <source>
        <strain evidence="13 14">T1-X7</strain>
    </source>
</reference>
<proteinExistence type="predicted"/>
<evidence type="ECO:0000256" key="7">
    <source>
        <dbReference type="ARBA" id="ARBA00022840"/>
    </source>
</evidence>
<dbReference type="Gene3D" id="1.20.120.620">
    <property type="entry name" value="Backbone structure of the membrane domain of e. Coli histidine kinase receptor kdpd"/>
    <property type="match status" value="1"/>
</dbReference>
<dbReference type="Pfam" id="PF13493">
    <property type="entry name" value="DUF4118"/>
    <property type="match status" value="1"/>
</dbReference>
<keyword evidence="7" id="KW-0067">ATP-binding</keyword>
<accession>A0A077M0Q5</accession>
<evidence type="ECO:0000313" key="14">
    <source>
        <dbReference type="Proteomes" id="UP000035721"/>
    </source>
</evidence>
<evidence type="ECO:0000256" key="9">
    <source>
        <dbReference type="ARBA" id="ARBA00023012"/>
    </source>
</evidence>